<sequence>MPPMQACRSRTDLSMELGMGRKLTQAGIDHQKSQCANVKTGKAVKCLLGSLKMGSNIRC</sequence>
<comment type="caution">
    <text evidence="1">The sequence shown here is derived from an EMBL/GenBank/DDBJ whole genome shotgun (WGS) entry which is preliminary data.</text>
</comment>
<dbReference type="AlphaFoldDB" id="M5S4L7"/>
<dbReference type="STRING" id="1263868.RESH_02955"/>
<dbReference type="OrthoDB" id="9864868at2"/>
<organism evidence="1 2">
    <name type="scientific">Rhodopirellula europaea SH398</name>
    <dbReference type="NCBI Taxonomy" id="1263868"/>
    <lineage>
        <taxon>Bacteria</taxon>
        <taxon>Pseudomonadati</taxon>
        <taxon>Planctomycetota</taxon>
        <taxon>Planctomycetia</taxon>
        <taxon>Pirellulales</taxon>
        <taxon>Pirellulaceae</taxon>
        <taxon>Rhodopirellula</taxon>
    </lineage>
</organism>
<reference evidence="1 2" key="1">
    <citation type="journal article" date="2013" name="Mar. Genomics">
        <title>Expression of sulfatases in Rhodopirellula baltica and the diversity of sulfatases in the genus Rhodopirellula.</title>
        <authorList>
            <person name="Wegner C.E."/>
            <person name="Richter-Heitmann T."/>
            <person name="Klindworth A."/>
            <person name="Klockow C."/>
            <person name="Richter M."/>
            <person name="Achstetter T."/>
            <person name="Glockner F.O."/>
            <person name="Harder J."/>
        </authorList>
    </citation>
    <scope>NUCLEOTIDE SEQUENCE [LARGE SCALE GENOMIC DNA]</scope>
    <source>
        <strain evidence="1 2">SH398</strain>
    </source>
</reference>
<proteinExistence type="predicted"/>
<evidence type="ECO:0000313" key="2">
    <source>
        <dbReference type="Proteomes" id="UP000011996"/>
    </source>
</evidence>
<evidence type="ECO:0000313" key="1">
    <source>
        <dbReference type="EMBL" id="EMI26455.1"/>
    </source>
</evidence>
<accession>M5S4L7</accession>
<dbReference type="EMBL" id="ANOF01000092">
    <property type="protein sequence ID" value="EMI26455.1"/>
    <property type="molecule type" value="Genomic_DNA"/>
</dbReference>
<protein>
    <submittedName>
        <fullName evidence="1">Uncharacterized protein</fullName>
    </submittedName>
</protein>
<gene>
    <name evidence="1" type="ORF">RESH_02955</name>
</gene>
<dbReference type="Proteomes" id="UP000011996">
    <property type="component" value="Unassembled WGS sequence"/>
</dbReference>
<name>M5S4L7_9BACT</name>